<keyword evidence="11" id="KW-1185">Reference proteome</keyword>
<proteinExistence type="inferred from homology"/>
<evidence type="ECO:0000256" key="1">
    <source>
        <dbReference type="ARBA" id="ARBA00005196"/>
    </source>
</evidence>
<feature type="signal peptide" evidence="9">
    <location>
        <begin position="1"/>
        <end position="27"/>
    </location>
</feature>
<feature type="compositionally biased region" description="Polar residues" evidence="8">
    <location>
        <begin position="92"/>
        <end position="114"/>
    </location>
</feature>
<evidence type="ECO:0000256" key="4">
    <source>
        <dbReference type="ARBA" id="ARBA00022605"/>
    </source>
</evidence>
<evidence type="ECO:0000313" key="10">
    <source>
        <dbReference type="EMBL" id="CAK9258265.1"/>
    </source>
</evidence>
<dbReference type="HAMAP" id="MF_00197">
    <property type="entry name" value="DAP_epimerase"/>
    <property type="match status" value="1"/>
</dbReference>
<gene>
    <name evidence="10" type="ORF">CSSPJE1EN1_LOCUS3743</name>
</gene>
<dbReference type="EMBL" id="OZ020106">
    <property type="protein sequence ID" value="CAK9258265.1"/>
    <property type="molecule type" value="Genomic_DNA"/>
</dbReference>
<dbReference type="Pfam" id="PF01678">
    <property type="entry name" value="DAP_epimerase"/>
    <property type="match status" value="2"/>
</dbReference>
<evidence type="ECO:0000256" key="5">
    <source>
        <dbReference type="ARBA" id="ARBA00023154"/>
    </source>
</evidence>
<dbReference type="InterPro" id="IPR001653">
    <property type="entry name" value="DAP_epimerase_DapF"/>
</dbReference>
<organism evidence="10 11">
    <name type="scientific">Sphagnum jensenii</name>
    <dbReference type="NCBI Taxonomy" id="128206"/>
    <lineage>
        <taxon>Eukaryota</taxon>
        <taxon>Viridiplantae</taxon>
        <taxon>Streptophyta</taxon>
        <taxon>Embryophyta</taxon>
        <taxon>Bryophyta</taxon>
        <taxon>Sphagnophytina</taxon>
        <taxon>Sphagnopsida</taxon>
        <taxon>Sphagnales</taxon>
        <taxon>Sphagnaceae</taxon>
        <taxon>Sphagnum</taxon>
    </lineage>
</organism>
<evidence type="ECO:0000313" key="11">
    <source>
        <dbReference type="Proteomes" id="UP001497444"/>
    </source>
</evidence>
<protein>
    <recommendedName>
        <fullName evidence="3">diaminopimelate epimerase</fullName>
        <ecNumber evidence="3">5.1.1.7</ecNumber>
    </recommendedName>
</protein>
<comment type="similarity">
    <text evidence="2">Belongs to the diaminopimelate epimerase family.</text>
</comment>
<dbReference type="NCBIfam" id="TIGR00652">
    <property type="entry name" value="DapF"/>
    <property type="match status" value="1"/>
</dbReference>
<feature type="compositionally biased region" description="Low complexity" evidence="8">
    <location>
        <begin position="56"/>
        <end position="81"/>
    </location>
</feature>
<evidence type="ECO:0000256" key="9">
    <source>
        <dbReference type="SAM" id="SignalP"/>
    </source>
</evidence>
<dbReference type="PANTHER" id="PTHR31689">
    <property type="entry name" value="DIAMINOPIMELATE EPIMERASE, CHLOROPLASTIC"/>
    <property type="match status" value="1"/>
</dbReference>
<accession>A0ABP0VY03</accession>
<feature type="region of interest" description="Disordered" evidence="8">
    <location>
        <begin position="56"/>
        <end position="114"/>
    </location>
</feature>
<evidence type="ECO:0000256" key="7">
    <source>
        <dbReference type="ARBA" id="ARBA00051712"/>
    </source>
</evidence>
<keyword evidence="4" id="KW-0028">Amino-acid biosynthesis</keyword>
<evidence type="ECO:0000256" key="8">
    <source>
        <dbReference type="SAM" id="MobiDB-lite"/>
    </source>
</evidence>
<evidence type="ECO:0000256" key="6">
    <source>
        <dbReference type="ARBA" id="ARBA00023235"/>
    </source>
</evidence>
<name>A0ABP0VY03_9BRYO</name>
<dbReference type="PANTHER" id="PTHR31689:SF0">
    <property type="entry name" value="DIAMINOPIMELATE EPIMERASE"/>
    <property type="match status" value="1"/>
</dbReference>
<feature type="chain" id="PRO_5045987797" description="diaminopimelate epimerase" evidence="9">
    <location>
        <begin position="28"/>
        <end position="401"/>
    </location>
</feature>
<reference evidence="10" key="1">
    <citation type="submission" date="2024-02" db="EMBL/GenBank/DDBJ databases">
        <authorList>
            <consortium name="ELIXIR-Norway"/>
            <consortium name="Elixir Norway"/>
        </authorList>
    </citation>
    <scope>NUCLEOTIDE SEQUENCE</scope>
</reference>
<keyword evidence="6" id="KW-0413">Isomerase</keyword>
<evidence type="ECO:0000256" key="3">
    <source>
        <dbReference type="ARBA" id="ARBA00013080"/>
    </source>
</evidence>
<dbReference type="SUPFAM" id="SSF54506">
    <property type="entry name" value="Diaminopimelate epimerase-like"/>
    <property type="match status" value="2"/>
</dbReference>
<evidence type="ECO:0000256" key="2">
    <source>
        <dbReference type="ARBA" id="ARBA00010219"/>
    </source>
</evidence>
<dbReference type="InterPro" id="IPR018510">
    <property type="entry name" value="DAP_epimerase_AS"/>
</dbReference>
<dbReference type="PROSITE" id="PS01326">
    <property type="entry name" value="DAP_EPIMERASE"/>
    <property type="match status" value="1"/>
</dbReference>
<dbReference type="EC" id="5.1.1.7" evidence="3"/>
<comment type="catalytic activity">
    <reaction evidence="7">
        <text>(2S,6S)-2,6-diaminopimelate = meso-2,6-diaminopimelate</text>
        <dbReference type="Rhea" id="RHEA:15393"/>
        <dbReference type="ChEBI" id="CHEBI:57609"/>
        <dbReference type="ChEBI" id="CHEBI:57791"/>
        <dbReference type="EC" id="5.1.1.7"/>
    </reaction>
</comment>
<dbReference type="Gene3D" id="3.10.310.10">
    <property type="entry name" value="Diaminopimelate Epimerase, Chain A, domain 1"/>
    <property type="match status" value="2"/>
</dbReference>
<dbReference type="Proteomes" id="UP001497444">
    <property type="component" value="Chromosome 11"/>
</dbReference>
<comment type="pathway">
    <text evidence="1">Amino-acid biosynthesis; L-lysine biosynthesis via DAP pathway; DL-2,6-diaminopimelate from LL-2,6-diaminopimelate: step 1/1.</text>
</comment>
<keyword evidence="9" id="KW-0732">Signal</keyword>
<keyword evidence="5" id="KW-0457">Lysine biosynthesis</keyword>
<sequence length="401" mass="42587">MASMQSSSIIFSLLFVSFFLTVAVVLGSSNGDESFRDGGVRKVLGLVDDFDSSSVSNAGGMSSGGDSSSSSSSVSFATSEGSGTGSDDVSWGSLSSAETESITSEQGPGRWSGSSHKTVEFVKYEGLGNDFIMVNNLDSSELKLSADDAIHLCDRHLGVGADGVIFVLRDKENFQMRIYNSDGSEPEMCGNGIRCVAKYLAELEKATAPKSYKVLTGAGYMILELRKDGQVCVDMGVPILNAPDVPTTLAATGEVVKAPLEVDGKTFSVTCVSMGNPHCITFGEQGSEGLDVDALPLEKIGPLFEYHPLFPARVNTEFVQVLTRSHLKMRVWERGAGATQACGTGACAVVVAAVKEGRSERNCVVELPGGPLEIEWRENDNHIYMTGPARKVFQGSAILEE</sequence>